<evidence type="ECO:0000256" key="1">
    <source>
        <dbReference type="ARBA" id="ARBA00022729"/>
    </source>
</evidence>
<dbReference type="PANTHER" id="PTHR30006:SF24">
    <property type="entry name" value="SLL0237 PROTEIN"/>
    <property type="match status" value="1"/>
</dbReference>
<dbReference type="PANTHER" id="PTHR30006">
    <property type="entry name" value="THIAMINE-BINDING PERIPLASMIC PROTEIN-RELATED"/>
    <property type="match status" value="1"/>
</dbReference>
<evidence type="ECO:0000256" key="2">
    <source>
        <dbReference type="SAM" id="SignalP"/>
    </source>
</evidence>
<organism evidence="3 4">
    <name type="scientific">Fundicoccus culcitae</name>
    <dbReference type="NCBI Taxonomy" id="2969821"/>
    <lineage>
        <taxon>Bacteria</taxon>
        <taxon>Bacillati</taxon>
        <taxon>Bacillota</taxon>
        <taxon>Bacilli</taxon>
        <taxon>Lactobacillales</taxon>
        <taxon>Aerococcaceae</taxon>
        <taxon>Fundicoccus</taxon>
    </lineage>
</organism>
<dbReference type="Pfam" id="PF13343">
    <property type="entry name" value="SBP_bac_6"/>
    <property type="match status" value="1"/>
</dbReference>
<dbReference type="RefSeq" id="WP_313792886.1">
    <property type="nucleotide sequence ID" value="NZ_CP102453.1"/>
</dbReference>
<accession>A0ABY5P450</accession>
<dbReference type="Gene3D" id="3.40.190.10">
    <property type="entry name" value="Periplasmic binding protein-like II"/>
    <property type="match status" value="2"/>
</dbReference>
<keyword evidence="4" id="KW-1185">Reference proteome</keyword>
<feature type="chain" id="PRO_5046054211" evidence="2">
    <location>
        <begin position="26"/>
        <end position="342"/>
    </location>
</feature>
<dbReference type="Proteomes" id="UP001315967">
    <property type="component" value="Chromosome"/>
</dbReference>
<feature type="signal peptide" evidence="2">
    <location>
        <begin position="1"/>
        <end position="25"/>
    </location>
</feature>
<evidence type="ECO:0000313" key="4">
    <source>
        <dbReference type="Proteomes" id="UP001315967"/>
    </source>
</evidence>
<protein>
    <submittedName>
        <fullName evidence="3">ABC transporter substrate-binding protein</fullName>
    </submittedName>
</protein>
<sequence length="342" mass="37755">MKKFAKFLSVAALSMSLFAGQSVSAQETTDIIVYSPHGIELLTEIKNKFEAENEGINVIIQDIGGAEALQRIIAEAQNPQANILYGGPTSYFYNLKNQDLLVPYEVAWAENVDASYIGEDNAFAVPMVSPTTFGINTESGVEMPTSWLELADEKYNDSIITASAGSAATSTSLAVIASKFDAEGTLDTEGKAWFEAFNENVIERPAGDIQKDKIMNNTDGAAVSLFVIPTWENYIAEGGPLEYSLTPEEGIIEIQDAAAIIAGTEQDEAKLAASQAFMDFIGSYDTQLFLADTFNRVPTDPQARQDTSKEWMSQEYEVFPVDWIELTDNYDEYMDKIYNEWF</sequence>
<gene>
    <name evidence="3" type="ORF">NRE15_10800</name>
</gene>
<evidence type="ECO:0000313" key="3">
    <source>
        <dbReference type="EMBL" id="UUX33385.1"/>
    </source>
</evidence>
<dbReference type="EMBL" id="CP102453">
    <property type="protein sequence ID" value="UUX33385.1"/>
    <property type="molecule type" value="Genomic_DNA"/>
</dbReference>
<dbReference type="SUPFAM" id="SSF53850">
    <property type="entry name" value="Periplasmic binding protein-like II"/>
    <property type="match status" value="1"/>
</dbReference>
<reference evidence="3 4" key="1">
    <citation type="submission" date="2022-08" db="EMBL/GenBank/DDBJ databases">
        <title>Aerococcaceae sp. nov isolated from spoiled eye mask.</title>
        <authorList>
            <person name="Zhou G."/>
            <person name="Xie X.-B."/>
            <person name="Shi Q.-S."/>
            <person name="Wang Y.-S."/>
            <person name="Wen X."/>
            <person name="Peng H."/>
            <person name="Yang X.-J."/>
            <person name="Tao H.-B."/>
            <person name="Huang X.-M."/>
        </authorList>
    </citation>
    <scope>NUCLEOTIDE SEQUENCE [LARGE SCALE GENOMIC DNA]</scope>
    <source>
        <strain evidence="4">DM20194951</strain>
    </source>
</reference>
<keyword evidence="1 2" id="KW-0732">Signal</keyword>
<name>A0ABY5P450_9LACT</name>
<proteinExistence type="predicted"/>